<organism evidence="2 3">
    <name type="scientific">Nitrososphaera viennensis EN76</name>
    <dbReference type="NCBI Taxonomy" id="926571"/>
    <lineage>
        <taxon>Archaea</taxon>
        <taxon>Nitrososphaerota</taxon>
        <taxon>Nitrososphaeria</taxon>
        <taxon>Nitrososphaerales</taxon>
        <taxon>Nitrososphaeraceae</taxon>
        <taxon>Nitrososphaera</taxon>
    </lineage>
</organism>
<reference evidence="2 3" key="1">
    <citation type="journal article" date="2014" name="Int. J. Syst. Evol. Microbiol.">
        <title>Nitrososphaera viennensis gen. nov., sp. nov., an aerobic and mesophilic, ammonia-oxidizing archaeon from soil and a member of the archaeal phylum Thaumarchaeota.</title>
        <authorList>
            <person name="Stieglmeier M."/>
            <person name="Klingl A."/>
            <person name="Alves R.J."/>
            <person name="Rittmann S.K."/>
            <person name="Melcher M."/>
            <person name="Leisch N."/>
            <person name="Schleper C."/>
        </authorList>
    </citation>
    <scope>NUCLEOTIDE SEQUENCE [LARGE SCALE GENOMIC DNA]</scope>
    <source>
        <strain evidence="2">EN76</strain>
    </source>
</reference>
<gene>
    <name evidence="2" type="ORF">NVIE_007840</name>
</gene>
<feature type="region of interest" description="Disordered" evidence="1">
    <location>
        <begin position="64"/>
        <end position="84"/>
    </location>
</feature>
<name>A0A060HHG1_9ARCH</name>
<dbReference type="AlphaFoldDB" id="A0A060HHG1"/>
<dbReference type="Proteomes" id="UP000027093">
    <property type="component" value="Chromosome"/>
</dbReference>
<dbReference type="KEGG" id="nvn:NVIE_007840"/>
<keyword evidence="3" id="KW-1185">Reference proteome</keyword>
<dbReference type="HOGENOM" id="CLU_2645694_0_0_2"/>
<protein>
    <submittedName>
        <fullName evidence="2">Uncharacterized protein</fullName>
    </submittedName>
</protein>
<evidence type="ECO:0000256" key="1">
    <source>
        <dbReference type="SAM" id="MobiDB-lite"/>
    </source>
</evidence>
<accession>A0A060HHG1</accession>
<dbReference type="EMBL" id="CP007536">
    <property type="protein sequence ID" value="AIC14998.1"/>
    <property type="molecule type" value="Genomic_DNA"/>
</dbReference>
<sequence length="84" mass="9046">MSNSNSGYMLTFFCKRDRHVDCPGEWPVGESCGPDHDCSFDMRMMKCACKCHVEKKNVAAQPSTTTAAAKRATAASKRAGAAGK</sequence>
<evidence type="ECO:0000313" key="3">
    <source>
        <dbReference type="Proteomes" id="UP000027093"/>
    </source>
</evidence>
<dbReference type="STRING" id="926571.NVIE_007840"/>
<dbReference type="OrthoDB" id="5636at2157"/>
<evidence type="ECO:0000313" key="2">
    <source>
        <dbReference type="EMBL" id="AIC14998.1"/>
    </source>
</evidence>
<proteinExistence type="predicted"/>